<dbReference type="EMBL" id="CP044331">
    <property type="protein sequence ID" value="QGM97754.1"/>
    <property type="molecule type" value="Genomic_DNA"/>
</dbReference>
<dbReference type="Gene3D" id="3.40.1110.10">
    <property type="entry name" value="Calcium-transporting ATPase, cytoplasmic domain N"/>
    <property type="match status" value="1"/>
</dbReference>
<dbReference type="SUPFAM" id="SSF81653">
    <property type="entry name" value="Calcium ATPase, transduction domain A"/>
    <property type="match status" value="1"/>
</dbReference>
<dbReference type="Pfam" id="PF00689">
    <property type="entry name" value="Cation_ATPase_C"/>
    <property type="match status" value="1"/>
</dbReference>
<dbReference type="AlphaFoldDB" id="A0A6B8M1S3"/>
<evidence type="ECO:0000313" key="9">
    <source>
        <dbReference type="EMBL" id="QGM97754.1"/>
    </source>
</evidence>
<evidence type="ECO:0000259" key="8">
    <source>
        <dbReference type="PROSITE" id="PS50846"/>
    </source>
</evidence>
<dbReference type="InterPro" id="IPR008250">
    <property type="entry name" value="ATPase_P-typ_transduc_dom_A_sf"/>
</dbReference>
<dbReference type="PROSITE" id="PS00154">
    <property type="entry name" value="ATPASE_E1_E2"/>
    <property type="match status" value="1"/>
</dbReference>
<dbReference type="InterPro" id="IPR036163">
    <property type="entry name" value="HMA_dom_sf"/>
</dbReference>
<evidence type="ECO:0000256" key="5">
    <source>
        <dbReference type="ARBA" id="ARBA00022967"/>
    </source>
</evidence>
<keyword evidence="7" id="KW-0472">Membrane</keyword>
<sequence>MQQISFGDILDRDKARIVHAAVPGRVRLRHVGLLLDGDAKERVEKALGRLPGVKSVKASARTGSALVYFDFPATPESLAAALEAAAGGAEAVAAPEILAQGPNAAFETGAVFHAASIDAVASWLETRPAAGLTAPEVAARLAKWGPNETPRAERRSAMAIFAEQMTSLPIALLAASAAMSLATGGVADAVMIAAVVLVNAGIATATEREADRTIAGLMDEGPQPATAIRDGARVSIRSSELTIGDILVIERGAFIPADARLIESDDLSVNESPLTGEAHPAAKDAHALLPPDTVVSDRRNMIFQGTAVTSGSGAAIVTAVGAMTEMGRIQELLGALRPPETPIQRELGEVGRELVIVNGLICASVFALGMMRGHPLAQTLRSAISLAVAAIPEGLPAVATTTLAIGIQHMRKRKVFVRKIDAVETLGAVEVVGLDKTGTLTENRMAAVVLHLDGAALELRNGRLLRGGQTADDALCEQARKLFETTTLCSDAVAMRAEAGYEIDGTPTETALLTGGVSLGVDPVELRLSARVLASAARGDGRKRMSTLHETSEGARLLCVKGDPLEVLARCAKRRTAAGAVPMEEAAHAQIVKANTRMAGDALRVLGVACLEGGGDPRDEADLVWLGLVGMANPVRTSARPALKRLHRAGVRTVMITGDQSATAFAVARGLDLADGGELRVLEAGQIANMPPELLTALAAQPHVFARVSPVDKLNIVKALQANGHIVAMTGDGVNDGPALRAADVGVAMGGEGGDVARRVADIVLASDDMDGIVEAIRLGRATYANIRKVLRYLVSTNASETFVMLGAALVDAGEPLTPMQLLWLNLATDALPALALGLEPPEADVLDQPPHDPSAPILGPADFRRVLREGSVMGVAALIGYFSVGGLVGGSRASTVTFHGLTLGQLLHAVASRSETRGLMAEFGRRPNPKLYGGLAISVLMQGAAQFLPPTRRLLGLAPLAPGDLLRIGAVAIGSSIVNDVVGRAEDRFGAHARIPRPYGESHVV</sequence>
<dbReference type="SFLD" id="SFLDF00027">
    <property type="entry name" value="p-type_atpase"/>
    <property type="match status" value="1"/>
</dbReference>
<dbReference type="SUPFAM" id="SSF81660">
    <property type="entry name" value="Metal cation-transporting ATPase, ATP-binding domain N"/>
    <property type="match status" value="1"/>
</dbReference>
<dbReference type="Gene3D" id="3.40.50.1000">
    <property type="entry name" value="HAD superfamily/HAD-like"/>
    <property type="match status" value="1"/>
</dbReference>
<dbReference type="PANTHER" id="PTHR42861">
    <property type="entry name" value="CALCIUM-TRANSPORTING ATPASE"/>
    <property type="match status" value="1"/>
</dbReference>
<dbReference type="Gene3D" id="2.70.150.10">
    <property type="entry name" value="Calcium-transporting ATPase, cytoplasmic transduction domain A"/>
    <property type="match status" value="1"/>
</dbReference>
<evidence type="ECO:0000256" key="1">
    <source>
        <dbReference type="ARBA" id="ARBA00004141"/>
    </source>
</evidence>
<dbReference type="NCBIfam" id="TIGR01494">
    <property type="entry name" value="ATPase_P-type"/>
    <property type="match status" value="2"/>
</dbReference>
<name>A0A6B8M1S3_9HYPH</name>
<keyword evidence="5" id="KW-1278">Translocase</keyword>
<dbReference type="InterPro" id="IPR018303">
    <property type="entry name" value="ATPase_P-typ_P_site"/>
</dbReference>
<dbReference type="SFLD" id="SFLDG00002">
    <property type="entry name" value="C1.7:_P-type_atpase_like"/>
    <property type="match status" value="1"/>
</dbReference>
<keyword evidence="10" id="KW-1185">Reference proteome</keyword>
<proteinExistence type="predicted"/>
<dbReference type="Pfam" id="PF00690">
    <property type="entry name" value="Cation_ATPase_N"/>
    <property type="match status" value="1"/>
</dbReference>
<keyword evidence="6" id="KW-1133">Transmembrane helix</keyword>
<dbReference type="PRINTS" id="PR00119">
    <property type="entry name" value="CATATPASE"/>
</dbReference>
<dbReference type="Pfam" id="PF13246">
    <property type="entry name" value="Cation_ATPase"/>
    <property type="match status" value="1"/>
</dbReference>
<keyword evidence="2" id="KW-0812">Transmembrane</keyword>
<dbReference type="GO" id="GO:0046872">
    <property type="term" value="F:metal ion binding"/>
    <property type="evidence" value="ECO:0007669"/>
    <property type="project" value="InterPro"/>
</dbReference>
<dbReference type="InterPro" id="IPR044492">
    <property type="entry name" value="P_typ_ATPase_HD_dom"/>
</dbReference>
<dbReference type="PRINTS" id="PR00120">
    <property type="entry name" value="HATPASE"/>
</dbReference>
<dbReference type="InterPro" id="IPR023214">
    <property type="entry name" value="HAD_sf"/>
</dbReference>
<dbReference type="SUPFAM" id="SSF81665">
    <property type="entry name" value="Calcium ATPase, transmembrane domain M"/>
    <property type="match status" value="1"/>
</dbReference>
<dbReference type="PROSITE" id="PS50846">
    <property type="entry name" value="HMA_2"/>
    <property type="match status" value="1"/>
</dbReference>
<dbReference type="SMART" id="SM00831">
    <property type="entry name" value="Cation_ATPase_N"/>
    <property type="match status" value="1"/>
</dbReference>
<dbReference type="InterPro" id="IPR004014">
    <property type="entry name" value="ATPase_P-typ_cation-transptr_N"/>
</dbReference>
<keyword evidence="4" id="KW-0067">ATP-binding</keyword>
<feature type="domain" description="HMA" evidence="8">
    <location>
        <begin position="24"/>
        <end position="90"/>
    </location>
</feature>
<dbReference type="Proteomes" id="UP000422569">
    <property type="component" value="Chromosome"/>
</dbReference>
<dbReference type="InterPro" id="IPR006068">
    <property type="entry name" value="ATPase_P-typ_cation-transptr_C"/>
</dbReference>
<evidence type="ECO:0000256" key="4">
    <source>
        <dbReference type="ARBA" id="ARBA00022840"/>
    </source>
</evidence>
<dbReference type="Gene3D" id="3.30.70.100">
    <property type="match status" value="1"/>
</dbReference>
<reference evidence="9 10" key="1">
    <citation type="submission" date="2019-09" db="EMBL/GenBank/DDBJ databases">
        <title>Isolation and complete genome sequencing of Methylocystis species.</title>
        <authorList>
            <person name="Rumah B.L."/>
            <person name="Stead C.E."/>
            <person name="Stevens B.C."/>
            <person name="Minton N.P."/>
            <person name="Grosse-Honebrink A."/>
            <person name="Zhang Y."/>
        </authorList>
    </citation>
    <scope>NUCLEOTIDE SEQUENCE [LARGE SCALE GENOMIC DNA]</scope>
    <source>
        <strain evidence="9 10">BRCS2</strain>
    </source>
</reference>
<protein>
    <submittedName>
        <fullName evidence="9">HAD-IC family P-type ATPase</fullName>
    </submittedName>
</protein>
<dbReference type="InterPro" id="IPR006121">
    <property type="entry name" value="HMA_dom"/>
</dbReference>
<dbReference type="SFLD" id="SFLDS00003">
    <property type="entry name" value="Haloacid_Dehalogenase"/>
    <property type="match status" value="1"/>
</dbReference>
<dbReference type="KEGG" id="mpar:F7D14_09925"/>
<keyword evidence="3" id="KW-0547">Nucleotide-binding</keyword>
<dbReference type="InterPro" id="IPR023298">
    <property type="entry name" value="ATPase_P-typ_TM_dom_sf"/>
</dbReference>
<evidence type="ECO:0000256" key="7">
    <source>
        <dbReference type="ARBA" id="ARBA00023136"/>
    </source>
</evidence>
<evidence type="ECO:0000256" key="6">
    <source>
        <dbReference type="ARBA" id="ARBA00022989"/>
    </source>
</evidence>
<evidence type="ECO:0000313" key="10">
    <source>
        <dbReference type="Proteomes" id="UP000422569"/>
    </source>
</evidence>
<dbReference type="InterPro" id="IPR036412">
    <property type="entry name" value="HAD-like_sf"/>
</dbReference>
<comment type="subcellular location">
    <subcellularLocation>
        <location evidence="1">Membrane</location>
        <topology evidence="1">Multi-pass membrane protein</topology>
    </subcellularLocation>
</comment>
<dbReference type="RefSeq" id="WP_154419867.1">
    <property type="nucleotide sequence ID" value="NZ_CP044331.1"/>
</dbReference>
<evidence type="ECO:0000256" key="3">
    <source>
        <dbReference type="ARBA" id="ARBA00022741"/>
    </source>
</evidence>
<organism evidence="9 10">
    <name type="scientific">Methylocystis parvus</name>
    <dbReference type="NCBI Taxonomy" id="134"/>
    <lineage>
        <taxon>Bacteria</taxon>
        <taxon>Pseudomonadati</taxon>
        <taxon>Pseudomonadota</taxon>
        <taxon>Alphaproteobacteria</taxon>
        <taxon>Hyphomicrobiales</taxon>
        <taxon>Methylocystaceae</taxon>
        <taxon>Methylocystis</taxon>
    </lineage>
</organism>
<dbReference type="Gene3D" id="1.20.1110.10">
    <property type="entry name" value="Calcium-transporting ATPase, transmembrane domain"/>
    <property type="match status" value="1"/>
</dbReference>
<dbReference type="GO" id="GO:0016020">
    <property type="term" value="C:membrane"/>
    <property type="evidence" value="ECO:0007669"/>
    <property type="project" value="UniProtKB-SubCell"/>
</dbReference>
<dbReference type="GO" id="GO:0015662">
    <property type="term" value="F:P-type ion transporter activity"/>
    <property type="evidence" value="ECO:0007669"/>
    <property type="project" value="UniProtKB-ARBA"/>
</dbReference>
<dbReference type="SUPFAM" id="SSF56784">
    <property type="entry name" value="HAD-like"/>
    <property type="match status" value="1"/>
</dbReference>
<dbReference type="Pfam" id="PF00122">
    <property type="entry name" value="E1-E2_ATPase"/>
    <property type="match status" value="1"/>
</dbReference>
<gene>
    <name evidence="9" type="ORF">F7D14_09925</name>
</gene>
<dbReference type="GO" id="GO:0016887">
    <property type="term" value="F:ATP hydrolysis activity"/>
    <property type="evidence" value="ECO:0007669"/>
    <property type="project" value="InterPro"/>
</dbReference>
<accession>A0A6B8M1S3</accession>
<dbReference type="InterPro" id="IPR001757">
    <property type="entry name" value="P_typ_ATPase"/>
</dbReference>
<dbReference type="GO" id="GO:0005524">
    <property type="term" value="F:ATP binding"/>
    <property type="evidence" value="ECO:0007669"/>
    <property type="project" value="UniProtKB-KW"/>
</dbReference>
<dbReference type="SUPFAM" id="SSF55008">
    <property type="entry name" value="HMA, heavy metal-associated domain"/>
    <property type="match status" value="1"/>
</dbReference>
<evidence type="ECO:0000256" key="2">
    <source>
        <dbReference type="ARBA" id="ARBA00022692"/>
    </source>
</evidence>
<dbReference type="InterPro" id="IPR059000">
    <property type="entry name" value="ATPase_P-type_domA"/>
</dbReference>
<dbReference type="InterPro" id="IPR023299">
    <property type="entry name" value="ATPase_P-typ_cyto_dom_N"/>
</dbReference>
<dbReference type="CDD" id="cd00371">
    <property type="entry name" value="HMA"/>
    <property type="match status" value="1"/>
</dbReference>